<dbReference type="Proteomes" id="UP001186974">
    <property type="component" value="Unassembled WGS sequence"/>
</dbReference>
<protein>
    <submittedName>
        <fullName evidence="1">Uncharacterized protein</fullName>
    </submittedName>
</protein>
<proteinExistence type="predicted"/>
<name>A0ACC3DKB0_9PEZI</name>
<evidence type="ECO:0000313" key="1">
    <source>
        <dbReference type="EMBL" id="KAK3076998.1"/>
    </source>
</evidence>
<sequence length="144" mass="16687">MPNPARLARLQEKEFKARCRRWGLKPGFVKLIEDDFTRNAEMDALMKRADVLLINNKAFSTDLNQNLLYKFLDLKEGARIVSLKSFVPDNWKISEANTYDPRNLIPTRRKEYFSGSVSWTDAGGEWFVATKTDVHIRAFAEKSE</sequence>
<keyword evidence="2" id="KW-1185">Reference proteome</keyword>
<evidence type="ECO:0000313" key="2">
    <source>
        <dbReference type="Proteomes" id="UP001186974"/>
    </source>
</evidence>
<gene>
    <name evidence="1" type="ORF">LTS18_011470</name>
</gene>
<accession>A0ACC3DKB0</accession>
<organism evidence="1 2">
    <name type="scientific">Coniosporium uncinatum</name>
    <dbReference type="NCBI Taxonomy" id="93489"/>
    <lineage>
        <taxon>Eukaryota</taxon>
        <taxon>Fungi</taxon>
        <taxon>Dikarya</taxon>
        <taxon>Ascomycota</taxon>
        <taxon>Pezizomycotina</taxon>
        <taxon>Dothideomycetes</taxon>
        <taxon>Dothideomycetes incertae sedis</taxon>
        <taxon>Coniosporium</taxon>
    </lineage>
</organism>
<comment type="caution">
    <text evidence="1">The sequence shown here is derived from an EMBL/GenBank/DDBJ whole genome shotgun (WGS) entry which is preliminary data.</text>
</comment>
<dbReference type="EMBL" id="JAWDJW010003321">
    <property type="protein sequence ID" value="KAK3076998.1"/>
    <property type="molecule type" value="Genomic_DNA"/>
</dbReference>
<reference evidence="1" key="1">
    <citation type="submission" date="2024-09" db="EMBL/GenBank/DDBJ databases">
        <title>Black Yeasts Isolated from many extreme environments.</title>
        <authorList>
            <person name="Coleine C."/>
            <person name="Stajich J.E."/>
            <person name="Selbmann L."/>
        </authorList>
    </citation>
    <scope>NUCLEOTIDE SEQUENCE</scope>
    <source>
        <strain evidence="1">CCFEE 5737</strain>
    </source>
</reference>